<accession>A0A4C1WBA9</accession>
<dbReference type="Proteomes" id="UP000299102">
    <property type="component" value="Unassembled WGS sequence"/>
</dbReference>
<gene>
    <name evidence="1" type="ORF">EVAR_85029_1</name>
</gene>
<dbReference type="Gene3D" id="1.10.10.10">
    <property type="entry name" value="Winged helix-like DNA-binding domain superfamily/Winged helix DNA-binding domain"/>
    <property type="match status" value="1"/>
</dbReference>
<dbReference type="OrthoDB" id="616263at2759"/>
<dbReference type="InterPro" id="IPR036388">
    <property type="entry name" value="WH-like_DNA-bd_sf"/>
</dbReference>
<keyword evidence="2" id="KW-1185">Reference proteome</keyword>
<reference evidence="1 2" key="1">
    <citation type="journal article" date="2019" name="Commun. Biol.">
        <title>The bagworm genome reveals a unique fibroin gene that provides high tensile strength.</title>
        <authorList>
            <person name="Kono N."/>
            <person name="Nakamura H."/>
            <person name="Ohtoshi R."/>
            <person name="Tomita M."/>
            <person name="Numata K."/>
            <person name="Arakawa K."/>
        </authorList>
    </citation>
    <scope>NUCLEOTIDE SEQUENCE [LARGE SCALE GENOMIC DNA]</scope>
</reference>
<sequence length="86" mass="10061">MPPLGRFVTYYDKEYSGAPKKFEDEKLEKLLDQDRYQMLTELGKTLQVDELTVSKGLKVLGMIQKQGHWIPYELKPRDVEFFCTAS</sequence>
<protein>
    <submittedName>
        <fullName evidence="1">Mariner Mos1 transposase</fullName>
    </submittedName>
</protein>
<organism evidence="1 2">
    <name type="scientific">Eumeta variegata</name>
    <name type="common">Bagworm moth</name>
    <name type="synonym">Eumeta japonica</name>
    <dbReference type="NCBI Taxonomy" id="151549"/>
    <lineage>
        <taxon>Eukaryota</taxon>
        <taxon>Metazoa</taxon>
        <taxon>Ecdysozoa</taxon>
        <taxon>Arthropoda</taxon>
        <taxon>Hexapoda</taxon>
        <taxon>Insecta</taxon>
        <taxon>Pterygota</taxon>
        <taxon>Neoptera</taxon>
        <taxon>Endopterygota</taxon>
        <taxon>Lepidoptera</taxon>
        <taxon>Glossata</taxon>
        <taxon>Ditrysia</taxon>
        <taxon>Tineoidea</taxon>
        <taxon>Psychidae</taxon>
        <taxon>Oiketicinae</taxon>
        <taxon>Eumeta</taxon>
    </lineage>
</organism>
<proteinExistence type="predicted"/>
<evidence type="ECO:0000313" key="1">
    <source>
        <dbReference type="EMBL" id="GBP47437.1"/>
    </source>
</evidence>
<dbReference type="EMBL" id="BGZK01000501">
    <property type="protein sequence ID" value="GBP47437.1"/>
    <property type="molecule type" value="Genomic_DNA"/>
</dbReference>
<name>A0A4C1WBA9_EUMVA</name>
<dbReference type="AlphaFoldDB" id="A0A4C1WBA9"/>
<evidence type="ECO:0000313" key="2">
    <source>
        <dbReference type="Proteomes" id="UP000299102"/>
    </source>
</evidence>
<comment type="caution">
    <text evidence="1">The sequence shown here is derived from an EMBL/GenBank/DDBJ whole genome shotgun (WGS) entry which is preliminary data.</text>
</comment>